<accession>A0A1H4H286</accession>
<evidence type="ECO:0000259" key="4">
    <source>
        <dbReference type="Pfam" id="PF07804"/>
    </source>
</evidence>
<protein>
    <submittedName>
        <fullName evidence="6">Serine/threonine-protein kinase HipA</fullName>
    </submittedName>
</protein>
<keyword evidence="3 6" id="KW-0418">Kinase</keyword>
<dbReference type="Pfam" id="PF13657">
    <property type="entry name" value="Couple_hipA"/>
    <property type="match status" value="1"/>
</dbReference>
<dbReference type="Proteomes" id="UP000198638">
    <property type="component" value="Unassembled WGS sequence"/>
</dbReference>
<dbReference type="Pfam" id="PF07804">
    <property type="entry name" value="HipA_C"/>
    <property type="match status" value="1"/>
</dbReference>
<dbReference type="GO" id="GO:0004674">
    <property type="term" value="F:protein serine/threonine kinase activity"/>
    <property type="evidence" value="ECO:0007669"/>
    <property type="project" value="TreeGrafter"/>
</dbReference>
<keyword evidence="7" id="KW-1185">Reference proteome</keyword>
<dbReference type="OrthoDB" id="9805913at2"/>
<dbReference type="PANTHER" id="PTHR37419">
    <property type="entry name" value="SERINE/THREONINE-PROTEIN KINASE TOXIN HIPA"/>
    <property type="match status" value="1"/>
</dbReference>
<organism evidence="6 7">
    <name type="scientific">Paraburkholderia sartisoli</name>
    <dbReference type="NCBI Taxonomy" id="83784"/>
    <lineage>
        <taxon>Bacteria</taxon>
        <taxon>Pseudomonadati</taxon>
        <taxon>Pseudomonadota</taxon>
        <taxon>Betaproteobacteria</taxon>
        <taxon>Burkholderiales</taxon>
        <taxon>Burkholderiaceae</taxon>
        <taxon>Paraburkholderia</taxon>
    </lineage>
</organism>
<evidence type="ECO:0000256" key="2">
    <source>
        <dbReference type="ARBA" id="ARBA00022679"/>
    </source>
</evidence>
<evidence type="ECO:0000313" key="7">
    <source>
        <dbReference type="Proteomes" id="UP000198638"/>
    </source>
</evidence>
<sequence>MKKLAVVYAGWGERFVLAHLGDNGSQLLFEYTPEAIDRGLELSSLNLKLSPYAYDGFPQHQYRLPGLIADALPDGWGLVLQDKLFRKRGWDPARLSPLDRLAFVGGRAMGALMFEPSNAEEIEKADVELLTLAREVQDVLSDDGAEVLRRLAVMGGSPQGARPKVLVNYDTASGRMTSSEDGPGLPWLVKFQGGSEHKEVCAIEATYAVLARDCGLDMPETAWFDLDTKLAAFGIARFDREGGLRVPVHTVAGALNANFRIPSSVDYTSMLRLTGFMTRDVRETLKAYERCVFNVIFHNRDDHAKNFSFRMNERGQWRFSPAYDLTFSEGPGGEHQMDICGEGRAPAKADLLELASQTNIKKVDAITAIERISAVAGDFIKTAKRFPIRKATIEQIAKKINANRSRMA</sequence>
<proteinExistence type="inferred from homology"/>
<evidence type="ECO:0000256" key="3">
    <source>
        <dbReference type="ARBA" id="ARBA00022777"/>
    </source>
</evidence>
<dbReference type="InterPro" id="IPR012893">
    <property type="entry name" value="HipA-like_C"/>
</dbReference>
<reference evidence="7" key="1">
    <citation type="submission" date="2016-10" db="EMBL/GenBank/DDBJ databases">
        <authorList>
            <person name="Varghese N."/>
            <person name="Submissions S."/>
        </authorList>
    </citation>
    <scope>NUCLEOTIDE SEQUENCE [LARGE SCALE GENOMIC DNA]</scope>
    <source>
        <strain evidence="7">LMG 24000</strain>
    </source>
</reference>
<dbReference type="PANTHER" id="PTHR37419:SF8">
    <property type="entry name" value="TOXIN YJJJ"/>
    <property type="match status" value="1"/>
</dbReference>
<evidence type="ECO:0000259" key="5">
    <source>
        <dbReference type="Pfam" id="PF13657"/>
    </source>
</evidence>
<name>A0A1H4H286_9BURK</name>
<dbReference type="STRING" id="83784.SAMN05192564_10747"/>
<dbReference type="AlphaFoldDB" id="A0A1H4H286"/>
<dbReference type="InterPro" id="IPR017508">
    <property type="entry name" value="HipA_N1"/>
</dbReference>
<gene>
    <name evidence="6" type="ORF">SAMN05192564_10747</name>
</gene>
<evidence type="ECO:0000313" key="6">
    <source>
        <dbReference type="EMBL" id="SEB15440.1"/>
    </source>
</evidence>
<feature type="domain" description="HipA-like C-terminal" evidence="4">
    <location>
        <begin position="157"/>
        <end position="373"/>
    </location>
</feature>
<comment type="similarity">
    <text evidence="1">Belongs to the HipA Ser/Thr kinase family.</text>
</comment>
<evidence type="ECO:0000256" key="1">
    <source>
        <dbReference type="ARBA" id="ARBA00010164"/>
    </source>
</evidence>
<dbReference type="InterPro" id="IPR052028">
    <property type="entry name" value="HipA_Ser/Thr_kinase"/>
</dbReference>
<dbReference type="EMBL" id="FNRQ01000007">
    <property type="protein sequence ID" value="SEB15440.1"/>
    <property type="molecule type" value="Genomic_DNA"/>
</dbReference>
<dbReference type="RefSeq" id="WP_090535738.1">
    <property type="nucleotide sequence ID" value="NZ_FNRQ01000007.1"/>
</dbReference>
<keyword evidence="2" id="KW-0808">Transferase</keyword>
<feature type="domain" description="HipA N-terminal subdomain 1" evidence="5">
    <location>
        <begin position="19"/>
        <end position="114"/>
    </location>
</feature>
<dbReference type="GO" id="GO:0005829">
    <property type="term" value="C:cytosol"/>
    <property type="evidence" value="ECO:0007669"/>
    <property type="project" value="TreeGrafter"/>
</dbReference>